<feature type="region of interest" description="Disordered" evidence="1">
    <location>
        <begin position="30"/>
        <end position="81"/>
    </location>
</feature>
<evidence type="ECO:0000256" key="1">
    <source>
        <dbReference type="SAM" id="MobiDB-lite"/>
    </source>
</evidence>
<evidence type="ECO:0000313" key="4">
    <source>
        <dbReference type="Proteomes" id="UP000778578"/>
    </source>
</evidence>
<name>A0ABS7QEJ7_9ACTN</name>
<dbReference type="InterPro" id="IPR008613">
    <property type="entry name" value="Excalibur_Ca-bd_domain"/>
</dbReference>
<organism evidence="3 4">
    <name type="scientific">Actinacidiphila acidipaludis</name>
    <dbReference type="NCBI Taxonomy" id="2873382"/>
    <lineage>
        <taxon>Bacteria</taxon>
        <taxon>Bacillati</taxon>
        <taxon>Actinomycetota</taxon>
        <taxon>Actinomycetes</taxon>
        <taxon>Kitasatosporales</taxon>
        <taxon>Streptomycetaceae</taxon>
        <taxon>Actinacidiphila</taxon>
    </lineage>
</organism>
<feature type="domain" description="Excalibur calcium-binding" evidence="2">
    <location>
        <begin position="86"/>
        <end position="122"/>
    </location>
</feature>
<feature type="region of interest" description="Disordered" evidence="1">
    <location>
        <begin position="102"/>
        <end position="122"/>
    </location>
</feature>
<comment type="caution">
    <text evidence="3">The sequence shown here is derived from an EMBL/GenBank/DDBJ whole genome shotgun (WGS) entry which is preliminary data.</text>
</comment>
<proteinExistence type="predicted"/>
<reference evidence="3 4" key="1">
    <citation type="submission" date="2021-08" db="EMBL/GenBank/DDBJ databases">
        <title>WGS of actinomycetes from Thailand.</title>
        <authorList>
            <person name="Thawai C."/>
        </authorList>
    </citation>
    <scope>NUCLEOTIDE SEQUENCE [LARGE SCALE GENOMIC DNA]</scope>
    <source>
        <strain evidence="3 4">PLK6-54</strain>
    </source>
</reference>
<dbReference type="EMBL" id="JAINZZ010000051">
    <property type="protein sequence ID" value="MBY8881586.1"/>
    <property type="molecule type" value="Genomic_DNA"/>
</dbReference>
<protein>
    <submittedName>
        <fullName evidence="3">Excalibur calcium-binding domain-containing protein</fullName>
    </submittedName>
</protein>
<sequence length="122" mass="11485">MSLGSDKGYRASLDTNGDGIACSKIVSESFGGNSDSSSKVAASTPHPSPTHRAVSGSGGTSGGTSGGSSGGSGGTSSGGSSGGGVYYANCSEARAAGAAPLYAGQPGYSAHLDRDGDGVACE</sequence>
<gene>
    <name evidence="3" type="ORF">K7862_28685</name>
</gene>
<dbReference type="Proteomes" id="UP000778578">
    <property type="component" value="Unassembled WGS sequence"/>
</dbReference>
<keyword evidence="4" id="KW-1185">Reference proteome</keyword>
<feature type="compositionally biased region" description="Gly residues" evidence="1">
    <location>
        <begin position="56"/>
        <end position="81"/>
    </location>
</feature>
<dbReference type="SMART" id="SM00894">
    <property type="entry name" value="Excalibur"/>
    <property type="match status" value="1"/>
</dbReference>
<evidence type="ECO:0000313" key="3">
    <source>
        <dbReference type="EMBL" id="MBY8881586.1"/>
    </source>
</evidence>
<feature type="compositionally biased region" description="Basic and acidic residues" evidence="1">
    <location>
        <begin position="111"/>
        <end position="122"/>
    </location>
</feature>
<evidence type="ECO:0000259" key="2">
    <source>
        <dbReference type="SMART" id="SM00894"/>
    </source>
</evidence>
<accession>A0ABS7QEJ7</accession>
<dbReference type="Pfam" id="PF05901">
    <property type="entry name" value="Excalibur"/>
    <property type="match status" value="1"/>
</dbReference>